<organism evidence="1 2">
    <name type="scientific">Rhizopus microsporus</name>
    <dbReference type="NCBI Taxonomy" id="58291"/>
    <lineage>
        <taxon>Eukaryota</taxon>
        <taxon>Fungi</taxon>
        <taxon>Fungi incertae sedis</taxon>
        <taxon>Mucoromycota</taxon>
        <taxon>Mucoromycotina</taxon>
        <taxon>Mucoromycetes</taxon>
        <taxon>Mucorales</taxon>
        <taxon>Mucorineae</taxon>
        <taxon>Rhizopodaceae</taxon>
        <taxon>Rhizopus</taxon>
    </lineage>
</organism>
<sequence>MVDCSPTEIAAIKEVFANADILLCHWHIKPAWETHIKRDISFKRGFNEKISKSTHDTELVRDRISANLNSMMYSETPEAFDLAHQLFLAENKEFEVFLAYFNRLWLPRKELRFKAWKQNTSFHTNNLIESHHNQLKTFYLGRSRSLRVDRLVYLLSQVDTIKAAHDFGGFRLTANEEKKGRAAYCIDYDITCSVVEQLEENVYQCRAFIEDILFYKMDTKEDFLKNCSYPDQTKMCKHIFWSTA</sequence>
<proteinExistence type="predicted"/>
<dbReference type="Proteomes" id="UP000242381">
    <property type="component" value="Unassembled WGS sequence"/>
</dbReference>
<dbReference type="PANTHER" id="PTHR31569">
    <property type="entry name" value="SWIM-TYPE DOMAIN-CONTAINING PROTEIN"/>
    <property type="match status" value="1"/>
</dbReference>
<evidence type="ECO:0000313" key="1">
    <source>
        <dbReference type="EMBL" id="ORE22658.1"/>
    </source>
</evidence>
<dbReference type="PANTHER" id="PTHR31569:SF4">
    <property type="entry name" value="SWIM-TYPE DOMAIN-CONTAINING PROTEIN"/>
    <property type="match status" value="1"/>
</dbReference>
<evidence type="ECO:0000313" key="2">
    <source>
        <dbReference type="Proteomes" id="UP000242381"/>
    </source>
</evidence>
<protein>
    <recommendedName>
        <fullName evidence="3">MULE transposase domain-containing protein</fullName>
    </recommendedName>
</protein>
<dbReference type="AlphaFoldDB" id="A0A1X0SET7"/>
<dbReference type="VEuPathDB" id="FungiDB:BCV72DRAFT_261837"/>
<evidence type="ECO:0008006" key="3">
    <source>
        <dbReference type="Google" id="ProtNLM"/>
    </source>
</evidence>
<dbReference type="EMBL" id="KV921264">
    <property type="protein sequence ID" value="ORE22658.1"/>
    <property type="molecule type" value="Genomic_DNA"/>
</dbReference>
<dbReference type="InterPro" id="IPR052579">
    <property type="entry name" value="Zinc_finger_SWIM"/>
</dbReference>
<dbReference type="OMA" id="THIKRDI"/>
<reference evidence="1 2" key="1">
    <citation type="journal article" date="2016" name="Proc. Natl. Acad. Sci. U.S.A.">
        <title>Lipid metabolic changes in an early divergent fungus govern the establishment of a mutualistic symbiosis with endobacteria.</title>
        <authorList>
            <person name="Lastovetsky O.A."/>
            <person name="Gaspar M.L."/>
            <person name="Mondo S.J."/>
            <person name="LaButti K.M."/>
            <person name="Sandor L."/>
            <person name="Grigoriev I.V."/>
            <person name="Henry S.A."/>
            <person name="Pawlowska T.E."/>
        </authorList>
    </citation>
    <scope>NUCLEOTIDE SEQUENCE [LARGE SCALE GENOMIC DNA]</scope>
    <source>
        <strain evidence="1 2">ATCC 11559</strain>
    </source>
</reference>
<gene>
    <name evidence="1" type="ORF">BCV71DRAFT_231134</name>
</gene>
<name>A0A1X0SET7_RHIZD</name>
<accession>A0A1X0SET7</accession>